<reference evidence="1 2" key="1">
    <citation type="journal article" date="2018" name="Microbiome">
        <title>Fine metagenomic profile of the Mediterranean stratified and mixed water columns revealed by assembly and recruitment.</title>
        <authorList>
            <person name="Haro-Moreno J.M."/>
            <person name="Lopez-Perez M."/>
            <person name="De La Torre J.R."/>
            <person name="Picazo A."/>
            <person name="Camacho A."/>
            <person name="Rodriguez-Valera F."/>
        </authorList>
    </citation>
    <scope>NUCLEOTIDE SEQUENCE [LARGE SCALE GENOMIC DNA]</scope>
    <source>
        <strain evidence="1">MED-G55</strain>
    </source>
</reference>
<accession>A0A368E016</accession>
<sequence length="70" mass="7816">YQVTAAPGTAIDDPYKALFDADTTQDGEINFAPVAADVKTIEWLYLAAKGHRRAYFDLTQTPVKMKWLVP</sequence>
<gene>
    <name evidence="1" type="ORF">DBW69_04565</name>
</gene>
<name>A0A368E016_9PROT</name>
<feature type="non-terminal residue" evidence="1">
    <location>
        <position position="1"/>
    </location>
</feature>
<protein>
    <submittedName>
        <fullName evidence="1">Flavin-binding protein</fullName>
    </submittedName>
</protein>
<proteinExistence type="predicted"/>
<dbReference type="InterPro" id="IPR012349">
    <property type="entry name" value="Split_barrel_FMN-bd"/>
</dbReference>
<organism evidence="1 2">
    <name type="scientific">PS1 clade bacterium</name>
    <dbReference type="NCBI Taxonomy" id="2175152"/>
    <lineage>
        <taxon>Bacteria</taxon>
        <taxon>Pseudomonadati</taxon>
        <taxon>Pseudomonadota</taxon>
        <taxon>Alphaproteobacteria</taxon>
        <taxon>PS1 clade</taxon>
    </lineage>
</organism>
<dbReference type="EMBL" id="QOQF01000015">
    <property type="protein sequence ID" value="RCL76883.1"/>
    <property type="molecule type" value="Genomic_DNA"/>
</dbReference>
<dbReference type="Proteomes" id="UP000252132">
    <property type="component" value="Unassembled WGS sequence"/>
</dbReference>
<dbReference type="AlphaFoldDB" id="A0A368E016"/>
<comment type="caution">
    <text evidence="1">The sequence shown here is derived from an EMBL/GenBank/DDBJ whole genome shotgun (WGS) entry which is preliminary data.</text>
</comment>
<evidence type="ECO:0000313" key="2">
    <source>
        <dbReference type="Proteomes" id="UP000252132"/>
    </source>
</evidence>
<evidence type="ECO:0000313" key="1">
    <source>
        <dbReference type="EMBL" id="RCL76883.1"/>
    </source>
</evidence>
<dbReference type="Gene3D" id="2.30.110.10">
    <property type="entry name" value="Electron Transport, Fmn-binding Protein, Chain A"/>
    <property type="match status" value="1"/>
</dbReference>